<dbReference type="AlphaFoldDB" id="A0A855VH02"/>
<evidence type="ECO:0000313" key="2">
    <source>
        <dbReference type="Proteomes" id="UP000244004"/>
    </source>
</evidence>
<dbReference type="EMBL" id="PNXT01000001">
    <property type="protein sequence ID" value="PTX89085.1"/>
    <property type="molecule type" value="Genomic_DNA"/>
</dbReference>
<name>A0A855VH02_9ENTR</name>
<protein>
    <submittedName>
        <fullName evidence="1">Uncharacterized protein</fullName>
    </submittedName>
</protein>
<organism evidence="1 2">
    <name type="scientific">Enterobacter hormaechei</name>
    <dbReference type="NCBI Taxonomy" id="158836"/>
    <lineage>
        <taxon>Bacteria</taxon>
        <taxon>Pseudomonadati</taxon>
        <taxon>Pseudomonadota</taxon>
        <taxon>Gammaproteobacteria</taxon>
        <taxon>Enterobacterales</taxon>
        <taxon>Enterobacteriaceae</taxon>
        <taxon>Enterobacter</taxon>
        <taxon>Enterobacter cloacae complex</taxon>
    </lineage>
</organism>
<sequence length="78" mass="9207">MDARFWQRINIFAKRLKIRKANRWCLFSDSDNGFRSAPFGVYLHNNGAFRWQKRQFAVFVSKQSKVGDPSFDKAYAGR</sequence>
<comment type="caution">
    <text evidence="1">The sequence shown here is derived from an EMBL/GenBank/DDBJ whole genome shotgun (WGS) entry which is preliminary data.</text>
</comment>
<proteinExistence type="predicted"/>
<evidence type="ECO:0000313" key="1">
    <source>
        <dbReference type="EMBL" id="PTX89085.1"/>
    </source>
</evidence>
<accession>A0A855VH02</accession>
<reference evidence="1 2" key="1">
    <citation type="submission" date="2018-01" db="EMBL/GenBank/DDBJ databases">
        <title>Geographic spread and resistance mechanisms of dominant carbapenem-resistant Enterobacter cloacae complex clones ST171 and ST78.</title>
        <authorList>
            <person name="Gomez-Simmonds A."/>
            <person name="Annavajhala M.K."/>
            <person name="Wang Z."/>
            <person name="Macesic N."/>
            <person name="Hu Y."/>
            <person name="Giddins M.J."/>
            <person name="O'Malley A."/>
            <person name="Toussaint N.C."/>
            <person name="Whittier S."/>
            <person name="Torres V.J."/>
            <person name="Uhlemann A.-C."/>
        </authorList>
    </citation>
    <scope>NUCLEOTIDE SEQUENCE [LARGE SCALE GENOMIC DNA]</scope>
    <source>
        <strain evidence="1 2">78</strain>
    </source>
</reference>
<gene>
    <name evidence="1" type="ORF">C1O12_12120</name>
</gene>
<dbReference type="Proteomes" id="UP000244004">
    <property type="component" value="Unassembled WGS sequence"/>
</dbReference>